<protein>
    <recommendedName>
        <fullName evidence="17">Ubiquitin carboxyl-terminal hydrolase</fullName>
        <ecNumber evidence="17">3.4.19.12</ecNumber>
    </recommendedName>
</protein>
<dbReference type="SUPFAM" id="SSF143791">
    <property type="entry name" value="DUSP-like"/>
    <property type="match status" value="2"/>
</dbReference>
<dbReference type="FunFam" id="3.30.40.10:FF:000065">
    <property type="entry name" value="Ubiquitinyl hydrolase 1"/>
    <property type="match status" value="1"/>
</dbReference>
<evidence type="ECO:0000259" key="20">
    <source>
        <dbReference type="PROSITE" id="PS50271"/>
    </source>
</evidence>
<keyword evidence="5" id="KW-0963">Cytoplasm</keyword>
<dbReference type="Gene3D" id="3.90.70.10">
    <property type="entry name" value="Cysteine proteinases"/>
    <property type="match status" value="2"/>
</dbReference>
<dbReference type="Pfam" id="PF06337">
    <property type="entry name" value="DUSP"/>
    <property type="match status" value="2"/>
</dbReference>
<keyword evidence="14" id="KW-0862">Zinc</keyword>
<dbReference type="SMART" id="SM00290">
    <property type="entry name" value="ZnF_UBP"/>
    <property type="match status" value="1"/>
</dbReference>
<dbReference type="InterPro" id="IPR038765">
    <property type="entry name" value="Papain-like_cys_pep_sf"/>
</dbReference>
<evidence type="ECO:0000256" key="13">
    <source>
        <dbReference type="ARBA" id="ARBA00022807"/>
    </source>
</evidence>
<dbReference type="GO" id="GO:0006508">
    <property type="term" value="P:proteolysis"/>
    <property type="evidence" value="ECO:0007669"/>
    <property type="project" value="UniProtKB-KW"/>
</dbReference>
<evidence type="ECO:0000256" key="2">
    <source>
        <dbReference type="ARBA" id="ARBA00004300"/>
    </source>
</evidence>
<evidence type="ECO:0000256" key="5">
    <source>
        <dbReference type="ARBA" id="ARBA00022490"/>
    </source>
</evidence>
<dbReference type="EC" id="3.4.19.12" evidence="17"/>
<organism evidence="22 23">
    <name type="scientific">Menidia menidia</name>
    <name type="common">Atlantic silverside</name>
    <dbReference type="NCBI Taxonomy" id="238744"/>
    <lineage>
        <taxon>Eukaryota</taxon>
        <taxon>Metazoa</taxon>
        <taxon>Chordata</taxon>
        <taxon>Craniata</taxon>
        <taxon>Vertebrata</taxon>
        <taxon>Euteleostomi</taxon>
        <taxon>Actinopterygii</taxon>
        <taxon>Neopterygii</taxon>
        <taxon>Teleostei</taxon>
        <taxon>Neoteleostei</taxon>
        <taxon>Acanthomorphata</taxon>
        <taxon>Ovalentaria</taxon>
        <taxon>Atherinomorphae</taxon>
        <taxon>Atheriniformes</taxon>
        <taxon>Atherinopsidae</taxon>
        <taxon>Menidiinae</taxon>
        <taxon>Menidia</taxon>
    </lineage>
</organism>
<feature type="compositionally biased region" description="Acidic residues" evidence="18">
    <location>
        <begin position="357"/>
        <end position="368"/>
    </location>
</feature>
<feature type="domain" description="USP" evidence="19">
    <location>
        <begin position="149"/>
        <end position="676"/>
    </location>
</feature>
<keyword evidence="10 16" id="KW-0863">Zinc-finger</keyword>
<keyword evidence="23" id="KW-1185">Reference proteome</keyword>
<dbReference type="FunFam" id="3.30.2230.10:FF:000002">
    <property type="entry name" value="Ubiquitinyl hydrolase 1"/>
    <property type="match status" value="1"/>
</dbReference>
<keyword evidence="11 17" id="KW-0833">Ubl conjugation pathway</keyword>
<feature type="domain" description="UBP-type" evidence="20">
    <location>
        <begin position="5"/>
        <end position="111"/>
    </location>
</feature>
<dbReference type="AlphaFoldDB" id="A0A8S4AI41"/>
<keyword evidence="9" id="KW-0677">Repeat</keyword>
<dbReference type="GO" id="GO:0008270">
    <property type="term" value="F:zinc ion binding"/>
    <property type="evidence" value="ECO:0007669"/>
    <property type="project" value="UniProtKB-KW"/>
</dbReference>
<dbReference type="SUPFAM" id="SSF57850">
    <property type="entry name" value="RING/U-box"/>
    <property type="match status" value="1"/>
</dbReference>
<keyword evidence="13 17" id="KW-0788">Thiol protease</keyword>
<dbReference type="PANTHER" id="PTHR21646">
    <property type="entry name" value="UBIQUITIN CARBOXYL-TERMINAL HYDROLASE"/>
    <property type="match status" value="1"/>
</dbReference>
<keyword evidence="8" id="KW-0479">Metal-binding</keyword>
<dbReference type="Gene3D" id="3.30.40.10">
    <property type="entry name" value="Zinc/RING finger domain, C3HC4 (zinc finger)"/>
    <property type="match status" value="1"/>
</dbReference>
<dbReference type="InterPro" id="IPR050185">
    <property type="entry name" value="Ub_carboxyl-term_hydrolase"/>
</dbReference>
<dbReference type="PANTHER" id="PTHR21646:SF13">
    <property type="entry name" value="UBIQUITIN CARBOXYL-TERMINAL HYDROLASE 20"/>
    <property type="match status" value="1"/>
</dbReference>
<accession>A0A8S4AI41</accession>
<keyword evidence="12 17" id="KW-0378">Hydrolase</keyword>
<evidence type="ECO:0000256" key="15">
    <source>
        <dbReference type="ARBA" id="ARBA00023212"/>
    </source>
</evidence>
<dbReference type="PROSITE" id="PS00972">
    <property type="entry name" value="USP_1"/>
    <property type="match status" value="1"/>
</dbReference>
<dbReference type="GO" id="GO:0048471">
    <property type="term" value="C:perinuclear region of cytoplasm"/>
    <property type="evidence" value="ECO:0007669"/>
    <property type="project" value="UniProtKB-SubCell"/>
</dbReference>
<dbReference type="SMART" id="SM00695">
    <property type="entry name" value="DUSP"/>
    <property type="match status" value="2"/>
</dbReference>
<evidence type="ECO:0000256" key="3">
    <source>
        <dbReference type="ARBA" id="ARBA00004556"/>
    </source>
</evidence>
<dbReference type="GO" id="GO:0006897">
    <property type="term" value="P:endocytosis"/>
    <property type="evidence" value="ECO:0007669"/>
    <property type="project" value="UniProtKB-KW"/>
</dbReference>
<comment type="subcellular location">
    <subcellularLocation>
        <location evidence="2">Cytoplasm</location>
        <location evidence="2">Cytoskeleton</location>
        <location evidence="2">Microtubule organizing center</location>
        <location evidence="2">Centrosome</location>
    </subcellularLocation>
    <subcellularLocation>
        <location evidence="3">Cytoplasm</location>
        <location evidence="3">Perinuclear region</location>
    </subcellularLocation>
</comment>
<dbReference type="GO" id="GO:0005813">
    <property type="term" value="C:centrosome"/>
    <property type="evidence" value="ECO:0007669"/>
    <property type="project" value="UniProtKB-SubCell"/>
</dbReference>
<evidence type="ECO:0000256" key="18">
    <source>
        <dbReference type="SAM" id="MobiDB-lite"/>
    </source>
</evidence>
<dbReference type="FunFam" id="3.90.70.10:FF:000205">
    <property type="entry name" value="Ubiquitinyl hydrolase 1"/>
    <property type="match status" value="1"/>
</dbReference>
<dbReference type="GO" id="GO:0004843">
    <property type="term" value="F:cysteine-type deubiquitinase activity"/>
    <property type="evidence" value="ECO:0007669"/>
    <property type="project" value="UniProtKB-UniRule"/>
</dbReference>
<dbReference type="PROSITE" id="PS50271">
    <property type="entry name" value="ZF_UBP"/>
    <property type="match status" value="1"/>
</dbReference>
<feature type="domain" description="DUSP" evidence="21">
    <location>
        <begin position="678"/>
        <end position="771"/>
    </location>
</feature>
<dbReference type="InterPro" id="IPR013083">
    <property type="entry name" value="Znf_RING/FYVE/PHD"/>
</dbReference>
<reference evidence="22" key="1">
    <citation type="submission" date="2021-05" db="EMBL/GenBank/DDBJ databases">
        <authorList>
            <person name="Tigano A."/>
        </authorList>
    </citation>
    <scope>NUCLEOTIDE SEQUENCE</scope>
</reference>
<dbReference type="Gene3D" id="3.30.2230.10">
    <property type="entry name" value="DUSP-like"/>
    <property type="match status" value="2"/>
</dbReference>
<comment type="caution">
    <text evidence="22">The sequence shown here is derived from an EMBL/GenBank/DDBJ whole genome shotgun (WGS) entry which is preliminary data.</text>
</comment>
<dbReference type="InterPro" id="IPR001607">
    <property type="entry name" value="Znf_UBP"/>
</dbReference>
<evidence type="ECO:0000256" key="14">
    <source>
        <dbReference type="ARBA" id="ARBA00022833"/>
    </source>
</evidence>
<evidence type="ECO:0000256" key="8">
    <source>
        <dbReference type="ARBA" id="ARBA00022723"/>
    </source>
</evidence>
<feature type="compositionally biased region" description="Basic and acidic residues" evidence="18">
    <location>
        <begin position="272"/>
        <end position="283"/>
    </location>
</feature>
<evidence type="ECO:0000313" key="22">
    <source>
        <dbReference type="EMBL" id="CAG5867654.1"/>
    </source>
</evidence>
<evidence type="ECO:0000256" key="17">
    <source>
        <dbReference type="RuleBase" id="RU366025"/>
    </source>
</evidence>
<dbReference type="InterPro" id="IPR001394">
    <property type="entry name" value="Peptidase_C19_UCH"/>
</dbReference>
<dbReference type="InterPro" id="IPR018200">
    <property type="entry name" value="USP_CS"/>
</dbReference>
<keyword evidence="6" id="KW-0254">Endocytosis</keyword>
<evidence type="ECO:0000256" key="6">
    <source>
        <dbReference type="ARBA" id="ARBA00022583"/>
    </source>
</evidence>
<feature type="compositionally biased region" description="Polar residues" evidence="18">
    <location>
        <begin position="385"/>
        <end position="408"/>
    </location>
</feature>
<feature type="compositionally biased region" description="Polar residues" evidence="18">
    <location>
        <begin position="417"/>
        <end position="426"/>
    </location>
</feature>
<comment type="catalytic activity">
    <reaction evidence="1 17">
        <text>Thiol-dependent hydrolysis of ester, thioester, amide, peptide and isopeptide bonds formed by the C-terminal Gly of ubiquitin (a 76-residue protein attached to proteins as an intracellular targeting signal).</text>
        <dbReference type="EC" id="3.4.19.12"/>
    </reaction>
</comment>
<dbReference type="EMBL" id="CAJRST010003335">
    <property type="protein sequence ID" value="CAG5867654.1"/>
    <property type="molecule type" value="Genomic_DNA"/>
</dbReference>
<proteinExistence type="inferred from homology"/>
<evidence type="ECO:0000256" key="1">
    <source>
        <dbReference type="ARBA" id="ARBA00000707"/>
    </source>
</evidence>
<comment type="similarity">
    <text evidence="4">Belongs to the peptidase C19 family. USP20/USP33 subfamily.</text>
</comment>
<keyword evidence="15" id="KW-0206">Cytoskeleton</keyword>
<dbReference type="InterPro" id="IPR035927">
    <property type="entry name" value="DUSP-like_sf"/>
</dbReference>
<evidence type="ECO:0000256" key="12">
    <source>
        <dbReference type="ARBA" id="ARBA00022801"/>
    </source>
</evidence>
<name>A0A8S4AI41_9TELE</name>
<feature type="region of interest" description="Disordered" evidence="18">
    <location>
        <begin position="339"/>
        <end position="428"/>
    </location>
</feature>
<evidence type="ECO:0000313" key="23">
    <source>
        <dbReference type="Proteomes" id="UP000677803"/>
    </source>
</evidence>
<dbReference type="CDD" id="cd02674">
    <property type="entry name" value="Peptidase_C19R"/>
    <property type="match status" value="1"/>
</dbReference>
<dbReference type="PROSITE" id="PS50235">
    <property type="entry name" value="USP_3"/>
    <property type="match status" value="1"/>
</dbReference>
<evidence type="ECO:0000256" key="7">
    <source>
        <dbReference type="ARBA" id="ARBA00022670"/>
    </source>
</evidence>
<feature type="domain" description="DUSP" evidence="21">
    <location>
        <begin position="780"/>
        <end position="882"/>
    </location>
</feature>
<dbReference type="PROSITE" id="PS51283">
    <property type="entry name" value="DUSP"/>
    <property type="match status" value="2"/>
</dbReference>
<evidence type="ECO:0000259" key="19">
    <source>
        <dbReference type="PROSITE" id="PS50235"/>
    </source>
</evidence>
<dbReference type="SUPFAM" id="SSF54001">
    <property type="entry name" value="Cysteine proteinases"/>
    <property type="match status" value="1"/>
</dbReference>
<dbReference type="OrthoDB" id="73004at2759"/>
<dbReference type="InterPro" id="IPR006615">
    <property type="entry name" value="Pept_C19_DUSP"/>
</dbReference>
<sequence length="903" mass="99926">MAEQDACPHVDSIGEVTKEDLLQKSKGTCQSCGAGGPNLWACLQSECPYVGCGESYSDHSTLHAQAKKHNLTVNLTTFRIWCYVCEREVFLDQRPTLVPVPATAHHCRAAEQDASPQQGGHPLKAVPIAVAEDEGSESEEDELKPRGLTGMKNIGNSCYMNAALQALSNCPPLTQFFLDCSGLVRTDKKPALCKSYQKLISELWHKKRPSYVVPTSLSHGIKLVNPMFRGYAQQVGTQQDTQEFLRCLMDQLHEELKEPLTECSMSGEASDGEERRDEDRSPSEDEFLSCDSGSSSDRGEGGGAGDGELLLQDECDGVRPPAAAGAVAVGSTAVISEKERLKEKRVSGSPLRGGSQEMDEDADVDTAAEDAGAPDRPEEEEVAPSPNTEVQTQENNQSCNAGQQQSNPAPEPDNEASMAQPQSTPCSPVRTLQELHPKLSSSPPRSSPLRSAGPTYSFKKAQLLLSSRKKKQSHYRSVISDIFDGSILSLVQCLTCDRVSTTVETFQDLSLPIPGKEDLAKLHSSIHQNLPVKTGVCPDSYGSQGWISFIMDSIRRLRNGVKYCKVLKLPEILCIHLKRFRHEVMYSFKISSHVSFPLEGLDMRPFLAKESPSQVSTYDLLSVICHHGTAGSGHYIAYCQNVINGQWYEFDDQYVTEVHETVVQNAEAYVLFYRKSSEESVRERQKVVALASMKEPSLLQFYISREWLNKFNTFAEPGPISNHTFLCQHGGIPPNKYNYIDDLVVIVPQNVWEYLYNSFGGGPAVNHLYMCAICQVEIEALAKRRKTEIDTFIKLNKEFQAEEAPTVILCISMQWFREWESFVKGKDNEPPGPIDNSKIGVMKGGHLQLKQGADYGQISEETWQYLLGIYGGGPEIAVRQTVALADPDSLHGERKIEAETRAL</sequence>
<keyword evidence="7 17" id="KW-0645">Protease</keyword>
<evidence type="ECO:0000256" key="9">
    <source>
        <dbReference type="ARBA" id="ARBA00022737"/>
    </source>
</evidence>
<gene>
    <name evidence="22" type="ORF">MMEN_LOCUS4440</name>
</gene>
<evidence type="ECO:0000259" key="21">
    <source>
        <dbReference type="PROSITE" id="PS51283"/>
    </source>
</evidence>
<feature type="region of interest" description="Disordered" evidence="18">
    <location>
        <begin position="258"/>
        <end position="311"/>
    </location>
</feature>
<evidence type="ECO:0000256" key="10">
    <source>
        <dbReference type="ARBA" id="ARBA00022771"/>
    </source>
</evidence>
<dbReference type="Pfam" id="PF00443">
    <property type="entry name" value="UCH"/>
    <property type="match status" value="2"/>
</dbReference>
<dbReference type="InterPro" id="IPR028889">
    <property type="entry name" value="USP"/>
</dbReference>
<dbReference type="Pfam" id="PF02148">
    <property type="entry name" value="zf-UBP"/>
    <property type="match status" value="1"/>
</dbReference>
<evidence type="ECO:0000256" key="4">
    <source>
        <dbReference type="ARBA" id="ARBA00008269"/>
    </source>
</evidence>
<dbReference type="PROSITE" id="PS00973">
    <property type="entry name" value="USP_2"/>
    <property type="match status" value="1"/>
</dbReference>
<evidence type="ECO:0000256" key="11">
    <source>
        <dbReference type="ARBA" id="ARBA00022786"/>
    </source>
</evidence>
<dbReference type="GO" id="GO:0016579">
    <property type="term" value="P:protein deubiquitination"/>
    <property type="evidence" value="ECO:0007669"/>
    <property type="project" value="InterPro"/>
</dbReference>
<dbReference type="FunFam" id="3.30.2230.10:FF:000001">
    <property type="entry name" value="Ubiquitinyl hydrolase 1"/>
    <property type="match status" value="1"/>
</dbReference>
<evidence type="ECO:0000256" key="16">
    <source>
        <dbReference type="PROSITE-ProRule" id="PRU00502"/>
    </source>
</evidence>
<dbReference type="Proteomes" id="UP000677803">
    <property type="component" value="Unassembled WGS sequence"/>
</dbReference>